<keyword evidence="4" id="KW-1185">Reference proteome</keyword>
<evidence type="ECO:0000313" key="4">
    <source>
        <dbReference type="Proteomes" id="UP000035062"/>
    </source>
</evidence>
<feature type="signal peptide" evidence="2">
    <location>
        <begin position="1"/>
        <end position="23"/>
    </location>
</feature>
<evidence type="ECO:0008006" key="5">
    <source>
        <dbReference type="Google" id="ProtNLM"/>
    </source>
</evidence>
<dbReference type="STRING" id="1195246.AGRI_02835"/>
<dbReference type="eggNOG" id="ENOG50330J1">
    <property type="taxonomic scope" value="Bacteria"/>
</dbReference>
<dbReference type="AlphaFoldDB" id="I8UDK4"/>
<reference evidence="3 4" key="1">
    <citation type="journal article" date="2012" name="J. Bacteriol.">
        <title>Genome Sequence of Pectin-Degrading Alishewanella agri, Isolated from Landfill Soil.</title>
        <authorList>
            <person name="Kim J."/>
            <person name="Jung J."/>
            <person name="Sung J.S."/>
            <person name="Chun J."/>
            <person name="Park W."/>
        </authorList>
    </citation>
    <scope>NUCLEOTIDE SEQUENCE [LARGE SCALE GENOMIC DNA]</scope>
    <source>
        <strain evidence="3 4">BL06</strain>
    </source>
</reference>
<name>I8UDK4_9ALTE</name>
<organism evidence="3 4">
    <name type="scientific">Alishewanella agri BL06</name>
    <dbReference type="NCBI Taxonomy" id="1195246"/>
    <lineage>
        <taxon>Bacteria</taxon>
        <taxon>Pseudomonadati</taxon>
        <taxon>Pseudomonadota</taxon>
        <taxon>Gammaproteobacteria</taxon>
        <taxon>Alteromonadales</taxon>
        <taxon>Alteromonadaceae</taxon>
        <taxon>Alishewanella</taxon>
    </lineage>
</organism>
<evidence type="ECO:0000313" key="3">
    <source>
        <dbReference type="EMBL" id="EIW90083.1"/>
    </source>
</evidence>
<dbReference type="PATRIC" id="fig|1195246.3.peg.555"/>
<sequence>MKPFNLNLAVLGGALLFSASAYASLMTEGVVYQNCNAVTINFIGETPSSTNLLEGAPPVAASSCVRFSGNDSTYGSGGNDNTGEFGDGSLNKPPFSLLDGYENLFADWVAYDSNGDGVNDAFKPGWIGLAKIENGVSYFSVNGVMLNNDPVYGDIIDLMFSSSDGWLTGTWFLQVNESAIQAAKDLLGNSYFDHLNIILKSGNSGFASYNFDFRELFPQVNLERNYSIGGAWSSANLLGPRGQQQQLSHAVFAAHDPLLTTTTTIPAPAPFWLLGLGLGLLLVNRKVRS</sequence>
<dbReference type="RefSeq" id="WP_008983507.1">
    <property type="nucleotide sequence ID" value="NZ_AKKU01000006.1"/>
</dbReference>
<keyword evidence="1" id="KW-1133">Transmembrane helix</keyword>
<dbReference type="EMBL" id="AKKU01000006">
    <property type="protein sequence ID" value="EIW90083.1"/>
    <property type="molecule type" value="Genomic_DNA"/>
</dbReference>
<gene>
    <name evidence="3" type="ORF">AGRI_02835</name>
</gene>
<protein>
    <recommendedName>
        <fullName evidence="5">PEP-CTERM protein-sorting domain-containing protein</fullName>
    </recommendedName>
</protein>
<keyword evidence="1" id="KW-0812">Transmembrane</keyword>
<dbReference type="Proteomes" id="UP000035062">
    <property type="component" value="Unassembled WGS sequence"/>
</dbReference>
<keyword evidence="2" id="KW-0732">Signal</keyword>
<feature type="chain" id="PRO_5003714818" description="PEP-CTERM protein-sorting domain-containing protein" evidence="2">
    <location>
        <begin position="24"/>
        <end position="289"/>
    </location>
</feature>
<evidence type="ECO:0000256" key="2">
    <source>
        <dbReference type="SAM" id="SignalP"/>
    </source>
</evidence>
<proteinExistence type="predicted"/>
<feature type="transmembrane region" description="Helical" evidence="1">
    <location>
        <begin position="265"/>
        <end position="283"/>
    </location>
</feature>
<keyword evidence="1" id="KW-0472">Membrane</keyword>
<accession>I8UDK4</accession>
<comment type="caution">
    <text evidence="3">The sequence shown here is derived from an EMBL/GenBank/DDBJ whole genome shotgun (WGS) entry which is preliminary data.</text>
</comment>
<evidence type="ECO:0000256" key="1">
    <source>
        <dbReference type="SAM" id="Phobius"/>
    </source>
</evidence>